<reference evidence="1 2" key="1">
    <citation type="journal article" date="2019" name="Nat. Ecol. Evol.">
        <title>Megaphylogeny resolves global patterns of mushroom evolution.</title>
        <authorList>
            <person name="Varga T."/>
            <person name="Krizsan K."/>
            <person name="Foldi C."/>
            <person name="Dima B."/>
            <person name="Sanchez-Garcia M."/>
            <person name="Sanchez-Ramirez S."/>
            <person name="Szollosi G.J."/>
            <person name="Szarkandi J.G."/>
            <person name="Papp V."/>
            <person name="Albert L."/>
            <person name="Andreopoulos W."/>
            <person name="Angelini C."/>
            <person name="Antonin V."/>
            <person name="Barry K.W."/>
            <person name="Bougher N.L."/>
            <person name="Buchanan P."/>
            <person name="Buyck B."/>
            <person name="Bense V."/>
            <person name="Catcheside P."/>
            <person name="Chovatia M."/>
            <person name="Cooper J."/>
            <person name="Damon W."/>
            <person name="Desjardin D."/>
            <person name="Finy P."/>
            <person name="Geml J."/>
            <person name="Haridas S."/>
            <person name="Hughes K."/>
            <person name="Justo A."/>
            <person name="Karasinski D."/>
            <person name="Kautmanova I."/>
            <person name="Kiss B."/>
            <person name="Kocsube S."/>
            <person name="Kotiranta H."/>
            <person name="LaButti K.M."/>
            <person name="Lechner B.E."/>
            <person name="Liimatainen K."/>
            <person name="Lipzen A."/>
            <person name="Lukacs Z."/>
            <person name="Mihaltcheva S."/>
            <person name="Morgado L.N."/>
            <person name="Niskanen T."/>
            <person name="Noordeloos M.E."/>
            <person name="Ohm R.A."/>
            <person name="Ortiz-Santana B."/>
            <person name="Ovrebo C."/>
            <person name="Racz N."/>
            <person name="Riley R."/>
            <person name="Savchenko A."/>
            <person name="Shiryaev A."/>
            <person name="Soop K."/>
            <person name="Spirin V."/>
            <person name="Szebenyi C."/>
            <person name="Tomsovsky M."/>
            <person name="Tulloss R.E."/>
            <person name="Uehling J."/>
            <person name="Grigoriev I.V."/>
            <person name="Vagvolgyi C."/>
            <person name="Papp T."/>
            <person name="Martin F.M."/>
            <person name="Miettinen O."/>
            <person name="Hibbett D.S."/>
            <person name="Nagy L.G."/>
        </authorList>
    </citation>
    <scope>NUCLEOTIDE SEQUENCE [LARGE SCALE GENOMIC DNA]</scope>
    <source>
        <strain evidence="1 2">NL-1719</strain>
    </source>
</reference>
<sequence length="295" mass="33748">MDIPISNPFSIPLQENIEEERRKIDEEIKELQIRIQALTLARNRLAPISRIIIPEILTSIFVWARDTSKNPRGYTSLVISWVCRDWRQLSLTYPALWNDIQTTNMAWIQESIIRSRNSALSVTIDRQESKARSSTILPFFLGYLPRMRSFTIRDANAQLVPHRRRYTCSEDWNIAVPLLEELSLCQVNLTESLFPQGLPRLKSLTLSFCTPGSRDNLLSPSLVSLSLRHPPQKISVMTIVKILQKLPNLQELSLEGSMGEEILAPNAGAAPHTVHLQNLRNLSIKVERWLEFSST</sequence>
<keyword evidence="2" id="KW-1185">Reference proteome</keyword>
<evidence type="ECO:0000313" key="1">
    <source>
        <dbReference type="EMBL" id="TFK63778.1"/>
    </source>
</evidence>
<proteinExistence type="predicted"/>
<dbReference type="Proteomes" id="UP000308600">
    <property type="component" value="Unassembled WGS sequence"/>
</dbReference>
<evidence type="ECO:0000313" key="2">
    <source>
        <dbReference type="Proteomes" id="UP000308600"/>
    </source>
</evidence>
<accession>A0ACD3ADN5</accession>
<organism evidence="1 2">
    <name type="scientific">Pluteus cervinus</name>
    <dbReference type="NCBI Taxonomy" id="181527"/>
    <lineage>
        <taxon>Eukaryota</taxon>
        <taxon>Fungi</taxon>
        <taxon>Dikarya</taxon>
        <taxon>Basidiomycota</taxon>
        <taxon>Agaricomycotina</taxon>
        <taxon>Agaricomycetes</taxon>
        <taxon>Agaricomycetidae</taxon>
        <taxon>Agaricales</taxon>
        <taxon>Pluteineae</taxon>
        <taxon>Pluteaceae</taxon>
        <taxon>Pluteus</taxon>
    </lineage>
</organism>
<name>A0ACD3ADN5_9AGAR</name>
<protein>
    <submittedName>
        <fullName evidence="1">Uncharacterized protein</fullName>
    </submittedName>
</protein>
<gene>
    <name evidence="1" type="ORF">BDN72DRAFT_902129</name>
</gene>
<dbReference type="EMBL" id="ML208505">
    <property type="protein sequence ID" value="TFK63778.1"/>
    <property type="molecule type" value="Genomic_DNA"/>
</dbReference>